<dbReference type="InterPro" id="IPR007351">
    <property type="entry name" value="YjbR"/>
</dbReference>
<dbReference type="PANTHER" id="PTHR35145">
    <property type="entry name" value="CYTOPLASMIC PROTEIN-RELATED"/>
    <property type="match status" value="1"/>
</dbReference>
<comment type="caution">
    <text evidence="1">The sequence shown here is derived from an EMBL/GenBank/DDBJ whole genome shotgun (WGS) entry which is preliminary data.</text>
</comment>
<dbReference type="Gene3D" id="3.90.1150.30">
    <property type="match status" value="1"/>
</dbReference>
<dbReference type="Pfam" id="PF04237">
    <property type="entry name" value="YjbR"/>
    <property type="match status" value="1"/>
</dbReference>
<organism evidence="1 2">
    <name type="scientific">Candidatus Gemmiger avicola</name>
    <dbReference type="NCBI Taxonomy" id="2838605"/>
    <lineage>
        <taxon>Bacteria</taxon>
        <taxon>Bacillati</taxon>
        <taxon>Bacillota</taxon>
        <taxon>Clostridia</taxon>
        <taxon>Eubacteriales</taxon>
        <taxon>Gemmiger</taxon>
    </lineage>
</organism>
<dbReference type="PANTHER" id="PTHR35145:SF1">
    <property type="entry name" value="CYTOPLASMIC PROTEIN"/>
    <property type="match status" value="1"/>
</dbReference>
<reference evidence="1" key="1">
    <citation type="journal article" date="2021" name="PeerJ">
        <title>Extensive microbial diversity within the chicken gut microbiome revealed by metagenomics and culture.</title>
        <authorList>
            <person name="Gilroy R."/>
            <person name="Ravi A."/>
            <person name="Getino M."/>
            <person name="Pursley I."/>
            <person name="Horton D.L."/>
            <person name="Alikhan N.F."/>
            <person name="Baker D."/>
            <person name="Gharbi K."/>
            <person name="Hall N."/>
            <person name="Watson M."/>
            <person name="Adriaenssens E.M."/>
            <person name="Foster-Nyarko E."/>
            <person name="Jarju S."/>
            <person name="Secka A."/>
            <person name="Antonio M."/>
            <person name="Oren A."/>
            <person name="Chaudhuri R.R."/>
            <person name="La Ragione R."/>
            <person name="Hildebrand F."/>
            <person name="Pallen M.J."/>
        </authorList>
    </citation>
    <scope>NUCLEOTIDE SEQUENCE</scope>
    <source>
        <strain evidence="1">ChiBcec8-13705</strain>
    </source>
</reference>
<dbReference type="SUPFAM" id="SSF142906">
    <property type="entry name" value="YjbR-like"/>
    <property type="match status" value="1"/>
</dbReference>
<proteinExistence type="predicted"/>
<name>A0A9D2S548_9FIRM</name>
<dbReference type="InterPro" id="IPR058532">
    <property type="entry name" value="YjbR/MT2646/Rv2570-like"/>
</dbReference>
<dbReference type="GO" id="GO:0003677">
    <property type="term" value="F:DNA binding"/>
    <property type="evidence" value="ECO:0007669"/>
    <property type="project" value="UniProtKB-KW"/>
</dbReference>
<keyword evidence="1" id="KW-0238">DNA-binding</keyword>
<dbReference type="Proteomes" id="UP000886803">
    <property type="component" value="Unassembled WGS sequence"/>
</dbReference>
<sequence>MFFEQYPALDAMLLSYPGAVRDYQPVWGWDRYLVAGKMYAGLLFIAQHKDPRYANHPFVSLKIDPAEGEFYRAQYPADVLPGYYSDKRTWVSIRLDGGLPEAELACLCRRSYDLVVAKLPKSRRP</sequence>
<accession>A0A9D2S548</accession>
<reference evidence="1" key="2">
    <citation type="submission" date="2021-04" db="EMBL/GenBank/DDBJ databases">
        <authorList>
            <person name="Gilroy R."/>
        </authorList>
    </citation>
    <scope>NUCLEOTIDE SEQUENCE</scope>
    <source>
        <strain evidence="1">ChiBcec8-13705</strain>
    </source>
</reference>
<evidence type="ECO:0000313" key="1">
    <source>
        <dbReference type="EMBL" id="HJB43010.1"/>
    </source>
</evidence>
<evidence type="ECO:0000313" key="2">
    <source>
        <dbReference type="Proteomes" id="UP000886803"/>
    </source>
</evidence>
<dbReference type="EMBL" id="DWYG01000185">
    <property type="protein sequence ID" value="HJB43010.1"/>
    <property type="molecule type" value="Genomic_DNA"/>
</dbReference>
<dbReference type="AlphaFoldDB" id="A0A9D2S548"/>
<gene>
    <name evidence="1" type="ORF">H9945_10990</name>
</gene>
<dbReference type="InterPro" id="IPR038056">
    <property type="entry name" value="YjbR-like_sf"/>
</dbReference>
<protein>
    <submittedName>
        <fullName evidence="1">MmcQ/YjbR family DNA-binding protein</fullName>
    </submittedName>
</protein>